<evidence type="ECO:0000256" key="6">
    <source>
        <dbReference type="SAM" id="Phobius"/>
    </source>
</evidence>
<dbReference type="PATRIC" id="fig|56107.3.peg.6830"/>
<dbReference type="AlphaFoldDB" id="K9X7U5"/>
<keyword evidence="3 6" id="KW-0812">Transmembrane</keyword>
<organism evidence="8 9">
    <name type="scientific">Cylindrospermum stagnale PCC 7417</name>
    <dbReference type="NCBI Taxonomy" id="56107"/>
    <lineage>
        <taxon>Bacteria</taxon>
        <taxon>Bacillati</taxon>
        <taxon>Cyanobacteriota</taxon>
        <taxon>Cyanophyceae</taxon>
        <taxon>Nostocales</taxon>
        <taxon>Nostocaceae</taxon>
        <taxon>Cylindrospermum</taxon>
    </lineage>
</organism>
<evidence type="ECO:0000256" key="3">
    <source>
        <dbReference type="ARBA" id="ARBA00022692"/>
    </source>
</evidence>
<dbReference type="Proteomes" id="UP000010475">
    <property type="component" value="Chromosome"/>
</dbReference>
<dbReference type="InterPro" id="IPR010920">
    <property type="entry name" value="LSM_dom_sf"/>
</dbReference>
<comment type="similarity">
    <text evidence="2">Belongs to the MscS (TC 1.A.23) family.</text>
</comment>
<keyword evidence="9" id="KW-1185">Reference proteome</keyword>
<dbReference type="InterPro" id="IPR006685">
    <property type="entry name" value="MscS_channel_2nd"/>
</dbReference>
<dbReference type="SUPFAM" id="SSF82861">
    <property type="entry name" value="Mechanosensitive channel protein MscS (YggB), transmembrane region"/>
    <property type="match status" value="1"/>
</dbReference>
<evidence type="ECO:0000313" key="9">
    <source>
        <dbReference type="Proteomes" id="UP000010475"/>
    </source>
</evidence>
<sequence length="378" mass="42318">MNLLQINIKNWLFVDEGTRKFFILLGINFGLFLFFILLSLLIGKQTPRILSTIIRRFLPQTISKIYENLIVPLEKVLTVTGTLILITLSLNFIQQYAGFYQFLKFFLNLALIISFATLASGLFRQLLRVYGIDLLRKMGLEVDELLLVFETIANAMIGFIAALAFAQSQNINLIGLLAGLGIGGIAVAFAAQNTLEQLLGTIVLYLDRPFIPGEYIRVNLSSQGILFARVEAIGLRSTKLRTPAKSTLVIVPNSIMANADVENITRGKKVMVLLYLDFPRSLDKSEVALLEKVVKESTSTLFGIDPDSTKINLYPQEEQAGIRARVSFFILGSNENSIDFRKRLLELANEGISKKLIFYGIEFTMQEPTLYVDSNVTI</sequence>
<keyword evidence="5 6" id="KW-0472">Membrane</keyword>
<dbReference type="InterPro" id="IPR023408">
    <property type="entry name" value="MscS_beta-dom_sf"/>
</dbReference>
<dbReference type="RefSeq" id="WP_015211410.1">
    <property type="nucleotide sequence ID" value="NC_019757.1"/>
</dbReference>
<evidence type="ECO:0000256" key="5">
    <source>
        <dbReference type="ARBA" id="ARBA00023136"/>
    </source>
</evidence>
<dbReference type="Gene3D" id="2.30.30.60">
    <property type="match status" value="1"/>
</dbReference>
<accession>K9X7U5</accession>
<dbReference type="PANTHER" id="PTHR30566">
    <property type="entry name" value="YNAI-RELATED MECHANOSENSITIVE ION CHANNEL"/>
    <property type="match status" value="1"/>
</dbReference>
<dbReference type="Gene3D" id="1.10.287.1260">
    <property type="match status" value="1"/>
</dbReference>
<comment type="subcellular location">
    <subcellularLocation>
        <location evidence="1">Membrane</location>
        <topology evidence="1">Multi-pass membrane protein</topology>
    </subcellularLocation>
</comment>
<dbReference type="EMBL" id="CP003642">
    <property type="protein sequence ID" value="AFZ28179.1"/>
    <property type="molecule type" value="Genomic_DNA"/>
</dbReference>
<dbReference type="KEGG" id="csg:Cylst_6215"/>
<feature type="transmembrane region" description="Helical" evidence="6">
    <location>
        <begin position="105"/>
        <end position="126"/>
    </location>
</feature>
<evidence type="ECO:0000256" key="2">
    <source>
        <dbReference type="ARBA" id="ARBA00008017"/>
    </source>
</evidence>
<dbReference type="STRING" id="56107.Cylst_6215"/>
<name>K9X7U5_9NOST</name>
<feature type="transmembrane region" description="Helical" evidence="6">
    <location>
        <begin position="21"/>
        <end position="42"/>
    </location>
</feature>
<gene>
    <name evidence="8" type="ORF">Cylst_6215</name>
</gene>
<dbReference type="GO" id="GO:0016020">
    <property type="term" value="C:membrane"/>
    <property type="evidence" value="ECO:0007669"/>
    <property type="project" value="UniProtKB-SubCell"/>
</dbReference>
<evidence type="ECO:0000256" key="1">
    <source>
        <dbReference type="ARBA" id="ARBA00004141"/>
    </source>
</evidence>
<dbReference type="eggNOG" id="COG0668">
    <property type="taxonomic scope" value="Bacteria"/>
</dbReference>
<proteinExistence type="inferred from homology"/>
<dbReference type="OrthoDB" id="450694at2"/>
<evidence type="ECO:0000313" key="8">
    <source>
        <dbReference type="EMBL" id="AFZ28179.1"/>
    </source>
</evidence>
<feature type="domain" description="Mechanosensitive ion channel MscS" evidence="7">
    <location>
        <begin position="193"/>
        <end position="266"/>
    </location>
</feature>
<feature type="transmembrane region" description="Helical" evidence="6">
    <location>
        <begin position="76"/>
        <end position="93"/>
    </location>
</feature>
<reference evidence="8 9" key="1">
    <citation type="submission" date="2012-06" db="EMBL/GenBank/DDBJ databases">
        <title>Finished chromosome of genome of Cylindrospermum stagnale PCC 7417.</title>
        <authorList>
            <consortium name="US DOE Joint Genome Institute"/>
            <person name="Gugger M."/>
            <person name="Coursin T."/>
            <person name="Rippka R."/>
            <person name="Tandeau De Marsac N."/>
            <person name="Huntemann M."/>
            <person name="Wei C.-L."/>
            <person name="Han J."/>
            <person name="Detter J.C."/>
            <person name="Han C."/>
            <person name="Tapia R."/>
            <person name="Chen A."/>
            <person name="Kyrpides N."/>
            <person name="Mavromatis K."/>
            <person name="Markowitz V."/>
            <person name="Szeto E."/>
            <person name="Ivanova N."/>
            <person name="Pagani I."/>
            <person name="Pati A."/>
            <person name="Goodwin L."/>
            <person name="Nordberg H.P."/>
            <person name="Cantor M.N."/>
            <person name="Hua S.X."/>
            <person name="Woyke T."/>
            <person name="Kerfeld C.A."/>
        </authorList>
    </citation>
    <scope>NUCLEOTIDE SEQUENCE [LARGE SCALE GENOMIC DNA]</scope>
    <source>
        <strain evidence="8 9">PCC 7417</strain>
    </source>
</reference>
<feature type="transmembrane region" description="Helical" evidence="6">
    <location>
        <begin position="146"/>
        <end position="166"/>
    </location>
</feature>
<dbReference type="Pfam" id="PF00924">
    <property type="entry name" value="MS_channel_2nd"/>
    <property type="match status" value="1"/>
</dbReference>
<feature type="transmembrane region" description="Helical" evidence="6">
    <location>
        <begin position="173"/>
        <end position="191"/>
    </location>
</feature>
<evidence type="ECO:0000259" key="7">
    <source>
        <dbReference type="Pfam" id="PF00924"/>
    </source>
</evidence>
<dbReference type="InterPro" id="IPR011014">
    <property type="entry name" value="MscS_channel_TM-2"/>
</dbReference>
<keyword evidence="4 6" id="KW-1133">Transmembrane helix</keyword>
<dbReference type="HOGENOM" id="CLU_745594_0_0_3"/>
<dbReference type="PANTHER" id="PTHR30566:SF5">
    <property type="entry name" value="MECHANOSENSITIVE ION CHANNEL PROTEIN 1, MITOCHONDRIAL-RELATED"/>
    <property type="match status" value="1"/>
</dbReference>
<dbReference type="GO" id="GO:0055085">
    <property type="term" value="P:transmembrane transport"/>
    <property type="evidence" value="ECO:0007669"/>
    <property type="project" value="InterPro"/>
</dbReference>
<evidence type="ECO:0000256" key="4">
    <source>
        <dbReference type="ARBA" id="ARBA00022989"/>
    </source>
</evidence>
<protein>
    <submittedName>
        <fullName evidence="8">Small-conductance mechanosensitive channel</fullName>
    </submittedName>
</protein>
<dbReference type="SUPFAM" id="SSF50182">
    <property type="entry name" value="Sm-like ribonucleoproteins"/>
    <property type="match status" value="1"/>
</dbReference>